<reference evidence="1 3" key="1">
    <citation type="submission" date="2012-11" db="EMBL/GenBank/DDBJ databases">
        <title>Whole genome sequence of Acetobacter cibinongensis 4H-1.</title>
        <authorList>
            <person name="Azuma Y."/>
            <person name="Higashiura N."/>
            <person name="Hirakawa H."/>
            <person name="Matsushita K."/>
        </authorList>
    </citation>
    <scope>NUCLEOTIDE SEQUENCE [LARGE SCALE GENOMIC DNA]</scope>
    <source>
        <strain evidence="1 3">4H-1</strain>
    </source>
</reference>
<dbReference type="EMBL" id="BJVU01000010">
    <property type="protein sequence ID" value="GEL59528.1"/>
    <property type="molecule type" value="Genomic_DNA"/>
</dbReference>
<proteinExistence type="predicted"/>
<evidence type="ECO:0000313" key="4">
    <source>
        <dbReference type="Proteomes" id="UP000321891"/>
    </source>
</evidence>
<comment type="caution">
    <text evidence="1">The sequence shown here is derived from an EMBL/GenBank/DDBJ whole genome shotgun (WGS) entry which is preliminary data.</text>
</comment>
<evidence type="ECO:0000313" key="2">
    <source>
        <dbReference type="EMBL" id="GEL59528.1"/>
    </source>
</evidence>
<accession>A0A0D6N081</accession>
<sequence>MPRYAALRGKKDGEVLKAAERQGGNPIMPDSKEHPAWRCNHPGCEKAEV</sequence>
<dbReference type="AlphaFoldDB" id="A0A0D6N081"/>
<accession>A0A6N3STE1</accession>
<dbReference type="Proteomes" id="UP000032671">
    <property type="component" value="Unassembled WGS sequence"/>
</dbReference>
<organism evidence="1 3">
    <name type="scientific">Acetobacter cibinongensis</name>
    <dbReference type="NCBI Taxonomy" id="146475"/>
    <lineage>
        <taxon>Bacteria</taxon>
        <taxon>Pseudomonadati</taxon>
        <taxon>Pseudomonadota</taxon>
        <taxon>Alphaproteobacteria</taxon>
        <taxon>Acetobacterales</taxon>
        <taxon>Acetobacteraceae</taxon>
        <taxon>Acetobacter</taxon>
    </lineage>
</organism>
<gene>
    <name evidence="1" type="ORF">Abci_002_027</name>
    <name evidence="2" type="ORF">ACI01nite_21300</name>
</gene>
<dbReference type="Proteomes" id="UP000321891">
    <property type="component" value="Unassembled WGS sequence"/>
</dbReference>
<keyword evidence="4" id="KW-1185">Reference proteome</keyword>
<evidence type="ECO:0000313" key="1">
    <source>
        <dbReference type="EMBL" id="GAN59150.1"/>
    </source>
</evidence>
<protein>
    <submittedName>
        <fullName evidence="1">Uncharacterized protein</fullName>
    </submittedName>
</protein>
<name>A0A0D6N081_9PROT</name>
<reference evidence="2 4" key="2">
    <citation type="submission" date="2019-07" db="EMBL/GenBank/DDBJ databases">
        <title>Whole genome shotgun sequence of Acetobacter cibinongensis NBRC 16605.</title>
        <authorList>
            <person name="Hosoyama A."/>
            <person name="Uohara A."/>
            <person name="Ohji S."/>
            <person name="Ichikawa N."/>
        </authorList>
    </citation>
    <scope>NUCLEOTIDE SEQUENCE [LARGE SCALE GENOMIC DNA]</scope>
    <source>
        <strain evidence="2 4">NBRC 16605</strain>
    </source>
</reference>
<dbReference type="EMBL" id="BAMV01000002">
    <property type="protein sequence ID" value="GAN59150.1"/>
    <property type="molecule type" value="Genomic_DNA"/>
</dbReference>
<evidence type="ECO:0000313" key="3">
    <source>
        <dbReference type="Proteomes" id="UP000032671"/>
    </source>
</evidence>